<proteinExistence type="predicted"/>
<gene>
    <name evidence="2" type="ORF">LJ757_12125</name>
</gene>
<dbReference type="RefSeq" id="WP_227896416.1">
    <property type="nucleotide sequence ID" value="NZ_CP099466.1"/>
</dbReference>
<dbReference type="Pfam" id="PF13601">
    <property type="entry name" value="HTH_34"/>
    <property type="match status" value="1"/>
</dbReference>
<dbReference type="InterPro" id="IPR036388">
    <property type="entry name" value="WH-like_DNA-bd_sf"/>
</dbReference>
<dbReference type="InterPro" id="IPR036390">
    <property type="entry name" value="WH_DNA-bd_sf"/>
</dbReference>
<evidence type="ECO:0000259" key="1">
    <source>
        <dbReference type="Pfam" id="PF13601"/>
    </source>
</evidence>
<dbReference type="Proteomes" id="UP001139158">
    <property type="component" value="Unassembled WGS sequence"/>
</dbReference>
<dbReference type="EMBL" id="JAJFZV010000012">
    <property type="protein sequence ID" value="MCC3298548.1"/>
    <property type="molecule type" value="Genomic_DNA"/>
</dbReference>
<evidence type="ECO:0000313" key="3">
    <source>
        <dbReference type="Proteomes" id="UP001139158"/>
    </source>
</evidence>
<dbReference type="PANTHER" id="PTHR37318">
    <property type="entry name" value="BSL7504 PROTEIN"/>
    <property type="match status" value="1"/>
</dbReference>
<feature type="domain" description="Winged helix DNA-binding" evidence="1">
    <location>
        <begin position="14"/>
        <end position="91"/>
    </location>
</feature>
<dbReference type="AlphaFoldDB" id="A0A9X1MEE6"/>
<evidence type="ECO:0000313" key="2">
    <source>
        <dbReference type="EMBL" id="MCC3298548.1"/>
    </source>
</evidence>
<dbReference type="Gene3D" id="1.10.10.10">
    <property type="entry name" value="Winged helix-like DNA-binding domain superfamily/Winged helix DNA-binding domain"/>
    <property type="match status" value="1"/>
</dbReference>
<comment type="caution">
    <text evidence="2">The sequence shown here is derived from an EMBL/GenBank/DDBJ whole genome shotgun (WGS) entry which is preliminary data.</text>
</comment>
<name>A0A9X1MEE6_9MICC</name>
<dbReference type="SUPFAM" id="SSF46785">
    <property type="entry name" value="Winged helix' DNA-binding domain"/>
    <property type="match status" value="1"/>
</dbReference>
<organism evidence="2 3">
    <name type="scientific">Arthrobacter caoxuetaonis</name>
    <dbReference type="NCBI Taxonomy" id="2886935"/>
    <lineage>
        <taxon>Bacteria</taxon>
        <taxon>Bacillati</taxon>
        <taxon>Actinomycetota</taxon>
        <taxon>Actinomycetes</taxon>
        <taxon>Micrococcales</taxon>
        <taxon>Micrococcaceae</taxon>
        <taxon>Arthrobacter</taxon>
    </lineage>
</organism>
<dbReference type="PANTHER" id="PTHR37318:SF1">
    <property type="entry name" value="BSL7504 PROTEIN"/>
    <property type="match status" value="1"/>
</dbReference>
<dbReference type="InterPro" id="IPR027395">
    <property type="entry name" value="WH_DNA-bd_dom"/>
</dbReference>
<sequence length="102" mass="10977">MKAELDPHIHPTARLRLCAMLAAGTSVETSVLRTTLGLSPSAFSKQVTALVDAGYVSQERGTLDSRKTWLSLTKDGSKAYRGHVKALEEIVSGTFGHGSHNR</sequence>
<protein>
    <submittedName>
        <fullName evidence="2">Transcriptional regulator</fullName>
    </submittedName>
</protein>
<reference evidence="2" key="1">
    <citation type="submission" date="2021-10" db="EMBL/GenBank/DDBJ databases">
        <title>Novel species in genus Arthrobacter.</title>
        <authorList>
            <person name="Liu Y."/>
        </authorList>
    </citation>
    <scope>NUCLEOTIDE SEQUENCE</scope>
    <source>
        <strain evidence="2">Zg-Y453</strain>
    </source>
</reference>
<keyword evidence="3" id="KW-1185">Reference proteome</keyword>
<accession>A0A9X1MEE6</accession>